<dbReference type="EMBL" id="NNAY01004981">
    <property type="protein sequence ID" value="OXU17140.1"/>
    <property type="molecule type" value="Genomic_DNA"/>
</dbReference>
<comment type="caution">
    <text evidence="2">The sequence shown here is derived from an EMBL/GenBank/DDBJ whole genome shotgun (WGS) entry which is preliminary data.</text>
</comment>
<sequence>MCTMPASVNSPFDLACAVCMENWAMASLTDHDVYAKKMLFRSLDRTRFGFCGIVYVLLSVVYNLLGRRVAIYNYYAILLWHYFLRRMCQEYPYSVRVNQFPKYPPVSFGLGVSYLKYRVVVIDHLLFPDATFRVEILVWNGLVAENYLLYYHLACYFILVVTDDF</sequence>
<name>A0A232EFK4_9HYME</name>
<evidence type="ECO:0000313" key="2">
    <source>
        <dbReference type="EMBL" id="OXU17140.1"/>
    </source>
</evidence>
<feature type="transmembrane region" description="Helical" evidence="1">
    <location>
        <begin position="46"/>
        <end position="65"/>
    </location>
</feature>
<reference evidence="2 3" key="1">
    <citation type="journal article" date="2017" name="Curr. Biol.">
        <title>The Evolution of Venom by Co-option of Single-Copy Genes.</title>
        <authorList>
            <person name="Martinson E.O."/>
            <person name="Mrinalini"/>
            <person name="Kelkar Y.D."/>
            <person name="Chang C.H."/>
            <person name="Werren J.H."/>
        </authorList>
    </citation>
    <scope>NUCLEOTIDE SEQUENCE [LARGE SCALE GENOMIC DNA]</scope>
    <source>
        <strain evidence="2 3">Alberta</strain>
        <tissue evidence="2">Whole body</tissue>
    </source>
</reference>
<keyword evidence="1" id="KW-1133">Transmembrane helix</keyword>
<keyword evidence="1" id="KW-0472">Membrane</keyword>
<organism evidence="2 3">
    <name type="scientific">Trichomalopsis sarcophagae</name>
    <dbReference type="NCBI Taxonomy" id="543379"/>
    <lineage>
        <taxon>Eukaryota</taxon>
        <taxon>Metazoa</taxon>
        <taxon>Ecdysozoa</taxon>
        <taxon>Arthropoda</taxon>
        <taxon>Hexapoda</taxon>
        <taxon>Insecta</taxon>
        <taxon>Pterygota</taxon>
        <taxon>Neoptera</taxon>
        <taxon>Endopterygota</taxon>
        <taxon>Hymenoptera</taxon>
        <taxon>Apocrita</taxon>
        <taxon>Proctotrupomorpha</taxon>
        <taxon>Chalcidoidea</taxon>
        <taxon>Pteromalidae</taxon>
        <taxon>Pteromalinae</taxon>
        <taxon>Trichomalopsis</taxon>
    </lineage>
</organism>
<keyword evidence="3" id="KW-1185">Reference proteome</keyword>
<dbReference type="AlphaFoldDB" id="A0A232EFK4"/>
<evidence type="ECO:0000313" key="3">
    <source>
        <dbReference type="Proteomes" id="UP000215335"/>
    </source>
</evidence>
<gene>
    <name evidence="2" type="ORF">TSAR_003231</name>
</gene>
<keyword evidence="1" id="KW-0812">Transmembrane</keyword>
<accession>A0A232EFK4</accession>
<evidence type="ECO:0000256" key="1">
    <source>
        <dbReference type="SAM" id="Phobius"/>
    </source>
</evidence>
<proteinExistence type="predicted"/>
<dbReference type="Proteomes" id="UP000215335">
    <property type="component" value="Unassembled WGS sequence"/>
</dbReference>
<protein>
    <submittedName>
        <fullName evidence="2">Uncharacterized protein</fullName>
    </submittedName>
</protein>